<dbReference type="RefSeq" id="WP_130613899.1">
    <property type="nucleotide sequence ID" value="NZ_AP019400.1"/>
</dbReference>
<protein>
    <submittedName>
        <fullName evidence="5">Zn-dependent hydrolase</fullName>
    </submittedName>
</protein>
<gene>
    <name evidence="5" type="primary">amaB</name>
    <name evidence="5" type="ORF">KCTCHS21_47310</name>
</gene>
<comment type="cofactor">
    <cofactor evidence="3">
        <name>Zn(2+)</name>
        <dbReference type="ChEBI" id="CHEBI:29105"/>
    </cofactor>
    <text evidence="3">Binds 2 Zn(2+) ions per subunit.</text>
</comment>
<dbReference type="InterPro" id="IPR002933">
    <property type="entry name" value="Peptidase_M20"/>
</dbReference>
<dbReference type="GO" id="GO:0016813">
    <property type="term" value="F:hydrolase activity, acting on carbon-nitrogen (but not peptide) bonds, in linear amidines"/>
    <property type="evidence" value="ECO:0007669"/>
    <property type="project" value="InterPro"/>
</dbReference>
<dbReference type="GO" id="GO:0046872">
    <property type="term" value="F:metal ion binding"/>
    <property type="evidence" value="ECO:0007669"/>
    <property type="project" value="UniProtKB-KW"/>
</dbReference>
<dbReference type="PIRSF" id="PIRSF001235">
    <property type="entry name" value="Amidase_carbamoylase"/>
    <property type="match status" value="1"/>
</dbReference>
<dbReference type="NCBIfam" id="NF006771">
    <property type="entry name" value="PRK09290.1-5"/>
    <property type="match status" value="1"/>
</dbReference>
<feature type="binding site" evidence="3">
    <location>
        <position position="98"/>
    </location>
    <ligand>
        <name>Zn(2+)</name>
        <dbReference type="ChEBI" id="CHEBI:29105"/>
        <label>2</label>
    </ligand>
</feature>
<dbReference type="PANTHER" id="PTHR32494">
    <property type="entry name" value="ALLANTOATE DEIMINASE-RELATED"/>
    <property type="match status" value="1"/>
</dbReference>
<name>A0A3T1DB40_9BACL</name>
<evidence type="ECO:0000256" key="2">
    <source>
        <dbReference type="ARBA" id="ARBA00022801"/>
    </source>
</evidence>
<dbReference type="PROSITE" id="PS00758">
    <property type="entry name" value="ARGE_DAPE_CPG2_1"/>
    <property type="match status" value="1"/>
</dbReference>
<comment type="similarity">
    <text evidence="1">Belongs to the peptidase M20 family.</text>
</comment>
<keyword evidence="2 5" id="KW-0378">Hydrolase</keyword>
<sequence length="425" mass="46188">MSKGKQLGKPDSNRLSTDIEALSRIVDDTKDGWTRRSFTAKYDQGRSWLEERMREAGLTVRIDEASNLIGTLIGTDPKLPSIMIGSHTDTVNGGGRFDGIIGVLGGIEVVRMLKESDIRLHHTLEVVDFTAEEPSEFGISTIGSRGMVGCLSEEMLERTDPDGRTLREAISSLGGRPEQLKHSSRLAGDVALYLEIHIEQGPVLEQVGATLGVVTGIVGIHRHRVTITGQPNHAGTTPMDMRYDALAGFCEMGLAFERQCRMKYDTEAVGTIGRLRNNPNASNVIPGHVDFDLEIRSLDTEVSQAIYQAFEAEAQRIASERGLTVRLERLSQSDAIQVSDDVKRLLLDACSEVAPVIELPSGAGHDANQLASIAPIGMLFVPSVKGRSHCPEEWTELTHIAAGVEALTRATYAFDAFAGLSEKGE</sequence>
<feature type="binding site" evidence="3">
    <location>
        <position position="389"/>
    </location>
    <ligand>
        <name>Zn(2+)</name>
        <dbReference type="ChEBI" id="CHEBI:29105"/>
        <label>2</label>
    </ligand>
</feature>
<dbReference type="AlphaFoldDB" id="A0A3T1DB40"/>
<feature type="binding site" evidence="3">
    <location>
        <position position="133"/>
    </location>
    <ligand>
        <name>Zn(2+)</name>
        <dbReference type="ChEBI" id="CHEBI:29105"/>
        <label>2</label>
    </ligand>
</feature>
<feature type="binding site" evidence="4">
    <location>
        <position position="296"/>
    </location>
    <ligand>
        <name>allantoate</name>
        <dbReference type="ChEBI" id="CHEBI:17536"/>
    </ligand>
</feature>
<keyword evidence="6" id="KW-1185">Reference proteome</keyword>
<keyword evidence="3" id="KW-0862">Zinc</keyword>
<keyword evidence="3" id="KW-0479">Metal-binding</keyword>
<dbReference type="EMBL" id="AP019400">
    <property type="protein sequence ID" value="BBI35332.1"/>
    <property type="molecule type" value="Genomic_DNA"/>
</dbReference>
<dbReference type="NCBIfam" id="TIGR01879">
    <property type="entry name" value="hydantase"/>
    <property type="match status" value="1"/>
</dbReference>
<dbReference type="InterPro" id="IPR010158">
    <property type="entry name" value="Amidase_Cbmase"/>
</dbReference>
<dbReference type="Proteomes" id="UP000289856">
    <property type="component" value="Chromosome"/>
</dbReference>
<evidence type="ECO:0000256" key="3">
    <source>
        <dbReference type="PIRSR" id="PIRSR001235-1"/>
    </source>
</evidence>
<dbReference type="CDD" id="cd03884">
    <property type="entry name" value="M20_bAS"/>
    <property type="match status" value="1"/>
</dbReference>
<dbReference type="SUPFAM" id="SSF55031">
    <property type="entry name" value="Bacterial exopeptidase dimerisation domain"/>
    <property type="match status" value="1"/>
</dbReference>
<evidence type="ECO:0000256" key="1">
    <source>
        <dbReference type="ARBA" id="ARBA00006153"/>
    </source>
</evidence>
<evidence type="ECO:0000256" key="4">
    <source>
        <dbReference type="PIRSR" id="PIRSR001235-2"/>
    </source>
</evidence>
<dbReference type="PANTHER" id="PTHR32494:SF5">
    <property type="entry name" value="ALLANTOATE AMIDOHYDROLASE"/>
    <property type="match status" value="1"/>
</dbReference>
<dbReference type="InterPro" id="IPR001261">
    <property type="entry name" value="ArgE/DapE_CS"/>
</dbReference>
<feature type="binding site" evidence="4">
    <location>
        <position position="283"/>
    </location>
    <ligand>
        <name>allantoate</name>
        <dbReference type="ChEBI" id="CHEBI:17536"/>
    </ligand>
</feature>
<dbReference type="KEGG" id="cohn:KCTCHS21_47310"/>
<proteinExistence type="inferred from homology"/>
<reference evidence="5 6" key="1">
    <citation type="submission" date="2019-01" db="EMBL/GenBank/DDBJ databases">
        <title>Complete genome sequence of Cohnella hallensis HS21 isolated from Korean fir (Abies koreana) rhizospheric soil.</title>
        <authorList>
            <person name="Jiang L."/>
            <person name="Kang S.W."/>
            <person name="Kim S."/>
            <person name="Jung J."/>
            <person name="Kim C.Y."/>
            <person name="Kim D.H."/>
            <person name="Kim S.W."/>
            <person name="Lee J."/>
        </authorList>
    </citation>
    <scope>NUCLEOTIDE SEQUENCE [LARGE SCALE GENOMIC DNA]</scope>
    <source>
        <strain evidence="5 6">HS21</strain>
    </source>
</reference>
<organism evidence="5 6">
    <name type="scientific">Cohnella abietis</name>
    <dbReference type="NCBI Taxonomy" id="2507935"/>
    <lineage>
        <taxon>Bacteria</taxon>
        <taxon>Bacillati</taxon>
        <taxon>Bacillota</taxon>
        <taxon>Bacilli</taxon>
        <taxon>Bacillales</taxon>
        <taxon>Paenibacillaceae</taxon>
        <taxon>Cohnella</taxon>
    </lineage>
</organism>
<feature type="binding site" evidence="3">
    <location>
        <position position="87"/>
    </location>
    <ligand>
        <name>Zn(2+)</name>
        <dbReference type="ChEBI" id="CHEBI:29105"/>
        <label>1</label>
    </ligand>
</feature>
<evidence type="ECO:0000313" key="5">
    <source>
        <dbReference type="EMBL" id="BBI35332.1"/>
    </source>
</evidence>
<accession>A0A3T1DB40</accession>
<feature type="binding site" evidence="3">
    <location>
        <position position="98"/>
    </location>
    <ligand>
        <name>Zn(2+)</name>
        <dbReference type="ChEBI" id="CHEBI:29105"/>
        <label>1</label>
    </ligand>
</feature>
<feature type="binding site" evidence="3">
    <location>
        <position position="197"/>
    </location>
    <ligand>
        <name>Zn(2+)</name>
        <dbReference type="ChEBI" id="CHEBI:29105"/>
        <label>1</label>
    </ligand>
</feature>
<dbReference type="SUPFAM" id="SSF53187">
    <property type="entry name" value="Zn-dependent exopeptidases"/>
    <property type="match status" value="1"/>
</dbReference>
<dbReference type="OrthoDB" id="9808195at2"/>
<dbReference type="Pfam" id="PF01546">
    <property type="entry name" value="Peptidase_M20"/>
    <property type="match status" value="1"/>
</dbReference>
<dbReference type="Gene3D" id="3.30.70.360">
    <property type="match status" value="1"/>
</dbReference>
<dbReference type="Gene3D" id="3.40.630.10">
    <property type="entry name" value="Zn peptidases"/>
    <property type="match status" value="1"/>
</dbReference>
<feature type="binding site" evidence="4">
    <location>
        <position position="222"/>
    </location>
    <ligand>
        <name>allantoate</name>
        <dbReference type="ChEBI" id="CHEBI:17536"/>
    </ligand>
</feature>
<evidence type="ECO:0000313" key="6">
    <source>
        <dbReference type="Proteomes" id="UP000289856"/>
    </source>
</evidence>
<dbReference type="InterPro" id="IPR036264">
    <property type="entry name" value="Bact_exopeptidase_dim_dom"/>
</dbReference>